<reference evidence="2" key="6">
    <citation type="submission" date="2004-03" db="EMBL/GenBank/DDBJ databases">
        <authorList>
            <person name="Arakawa T."/>
            <person name="Carninci P."/>
            <person name="Fukuda S."/>
            <person name="Hashizume W."/>
            <person name="Hayashida K."/>
            <person name="Hori F."/>
            <person name="Iida J."/>
            <person name="Imamura K."/>
            <person name="Imotani K."/>
            <person name="Itoh M."/>
            <person name="Kanagawa S."/>
            <person name="Kawai J."/>
            <person name="Kojima M."/>
            <person name="Konno H."/>
            <person name="Murata M."/>
            <person name="Nakamura M."/>
            <person name="Ninomiya N."/>
            <person name="Nishiyori H."/>
            <person name="Nomura K."/>
            <person name="Ohno M."/>
            <person name="Sakazume N."/>
            <person name="Sano H."/>
            <person name="Sasaki D."/>
            <person name="Shibata K."/>
            <person name="Shiraki T."/>
            <person name="Tagami M."/>
            <person name="Tagami Y."/>
            <person name="Waki K."/>
            <person name="Watahiki A."/>
            <person name="Muramatsu M."/>
            <person name="Hayashizaki Y."/>
        </authorList>
    </citation>
    <scope>NUCLEOTIDE SEQUENCE</scope>
    <source>
        <strain evidence="2">C57BL/6J</strain>
        <tissue evidence="2">Thymus</tissue>
    </source>
</reference>
<evidence type="ECO:0000313" key="2">
    <source>
        <dbReference type="EMBL" id="BAE23520.1"/>
    </source>
</evidence>
<reference evidence="2" key="4">
    <citation type="journal article" date="2001" name="Nature">
        <title>Functional annotation of a full-length mouse cDNA collection.</title>
        <authorList>
            <consortium name="The RIKEN Genome Exploration Research Group Phase II Team and the FANTOM Consortium"/>
        </authorList>
    </citation>
    <scope>NUCLEOTIDE SEQUENCE</scope>
    <source>
        <strain evidence="2">C57BL/6J</strain>
        <tissue evidence="2">Thymus</tissue>
    </source>
</reference>
<reference evidence="2" key="7">
    <citation type="journal article" date="2005" name="Science">
        <title>The Transcriptional Landscape of the Mammalian Genome.</title>
        <authorList>
            <consortium name="The FANTOM Consortium"/>
            <consortium name="Riken Genome Exploration Research Group and Genome Science Group (Genome Network Project Core Group)"/>
        </authorList>
    </citation>
    <scope>NUCLEOTIDE SEQUENCE</scope>
    <source>
        <strain evidence="2">C57BL/6J</strain>
        <tissue evidence="2">Thymus</tissue>
    </source>
</reference>
<evidence type="ECO:0000313" key="3">
    <source>
        <dbReference type="MGI" id="MGI:3642656"/>
    </source>
</evidence>
<keyword evidence="1" id="KW-0472">Membrane</keyword>
<name>Q3UUV4_MOUSE</name>
<keyword evidence="1" id="KW-1133">Transmembrane helix</keyword>
<organism evidence="2">
    <name type="scientific">Mus musculus</name>
    <name type="common">Mouse</name>
    <dbReference type="NCBI Taxonomy" id="10090"/>
    <lineage>
        <taxon>Eukaryota</taxon>
        <taxon>Metazoa</taxon>
        <taxon>Chordata</taxon>
        <taxon>Craniata</taxon>
        <taxon>Vertebrata</taxon>
        <taxon>Euteleostomi</taxon>
        <taxon>Mammalia</taxon>
        <taxon>Eutheria</taxon>
        <taxon>Euarchontoglires</taxon>
        <taxon>Glires</taxon>
        <taxon>Rodentia</taxon>
        <taxon>Myomorpha</taxon>
        <taxon>Muroidea</taxon>
        <taxon>Muridae</taxon>
        <taxon>Murinae</taxon>
        <taxon>Mus</taxon>
        <taxon>Mus</taxon>
    </lineage>
</organism>
<protein>
    <submittedName>
        <fullName evidence="2">Uncharacterized protein</fullName>
    </submittedName>
</protein>
<reference evidence="2" key="8">
    <citation type="journal article" date="2005" name="Science">
        <title>Antisense Transcription in the Mammalian Transcriptome.</title>
        <authorList>
            <consortium name="RIKEN Genome Exploration Research Group and Genome Science Group (Genome Network Project Core Group) and the FANTOM Consortium"/>
        </authorList>
    </citation>
    <scope>NUCLEOTIDE SEQUENCE</scope>
    <source>
        <strain evidence="2">C57BL/6J</strain>
        <tissue evidence="2">Thymus</tissue>
    </source>
</reference>
<dbReference type="AlphaFoldDB" id="Q3UUV4"/>
<keyword evidence="1" id="KW-0812">Transmembrane</keyword>
<proteinExistence type="evidence at transcript level"/>
<reference evidence="2" key="2">
    <citation type="journal article" date="2000" name="Genome Res.">
        <title>Normalization and subtraction of cap-trapper-selected cDNAs to prepare full-length cDNA libraries for rapid discovery of new genes.</title>
        <authorList>
            <person name="Carninci P."/>
            <person name="Shibata Y."/>
            <person name="Hayatsu N."/>
            <person name="Sugahara Y."/>
            <person name="Shibata K."/>
            <person name="Itoh M."/>
            <person name="Konno H."/>
            <person name="Okazaki Y."/>
            <person name="Muramatsu M."/>
            <person name="Hayashizaki Y."/>
        </authorList>
    </citation>
    <scope>NUCLEOTIDE SEQUENCE</scope>
    <source>
        <strain evidence="2">C57BL/6J</strain>
        <tissue evidence="2">Thymus</tissue>
    </source>
</reference>
<feature type="transmembrane region" description="Helical" evidence="1">
    <location>
        <begin position="37"/>
        <end position="59"/>
    </location>
</feature>
<reference evidence="2" key="5">
    <citation type="journal article" date="2002" name="Nature">
        <title>Analysis of the mouse transcriptome based on functional annotation of 60,770 full-length cDNAs.</title>
        <authorList>
            <consortium name="The FANTOM Consortium and the RIKEN Genome Exploration Research Group Phase I and II Team"/>
        </authorList>
    </citation>
    <scope>NUCLEOTIDE SEQUENCE</scope>
    <source>
        <strain evidence="2">C57BL/6J</strain>
        <tissue evidence="2">Thymus</tissue>
    </source>
</reference>
<sequence length="61" mass="7146">MNNSRRIRCSRSEGIFVFNVVGSLRKTRKHLWADRNVSLPLVASPLLPIYFCFYFHGIFQS</sequence>
<accession>Q3UUV4</accession>
<gene>
    <name evidence="3" type="primary">Gm10673</name>
</gene>
<reference evidence="2" key="1">
    <citation type="journal article" date="1999" name="Methods Enzymol.">
        <title>High-efficiency full-length cDNA cloning.</title>
        <authorList>
            <person name="Carninci P."/>
            <person name="Hayashizaki Y."/>
        </authorList>
    </citation>
    <scope>NUCLEOTIDE SEQUENCE</scope>
    <source>
        <strain evidence="2">C57BL/6J</strain>
        <tissue evidence="2">Thymus</tissue>
    </source>
</reference>
<dbReference type="MGI" id="MGI:3642656">
    <property type="gene designation" value="Gm10673"/>
</dbReference>
<dbReference type="AGR" id="MGI:3642656"/>
<dbReference type="EMBL" id="AK137946">
    <property type="protein sequence ID" value="BAE23520.1"/>
    <property type="molecule type" value="mRNA"/>
</dbReference>
<evidence type="ECO:0000256" key="1">
    <source>
        <dbReference type="SAM" id="Phobius"/>
    </source>
</evidence>
<reference evidence="2" key="3">
    <citation type="journal article" date="2000" name="Genome Res.">
        <title>RIKEN integrated sequence analysis (RISA) system--384-format sequencing pipeline with 384 multicapillary sequencer.</title>
        <authorList>
            <person name="Shibata K."/>
            <person name="Itoh M."/>
            <person name="Aizawa K."/>
            <person name="Nagaoka S."/>
            <person name="Sasaki N."/>
            <person name="Carninci P."/>
            <person name="Konno H."/>
            <person name="Akiyama J."/>
            <person name="Nishi K."/>
            <person name="Kitsunai T."/>
            <person name="Tashiro H."/>
            <person name="Itoh M."/>
            <person name="Sumi N."/>
            <person name="Ishii Y."/>
            <person name="Nakamura S."/>
            <person name="Hazama M."/>
            <person name="Nishine T."/>
            <person name="Harada A."/>
            <person name="Yamamoto R."/>
            <person name="Matsumoto H."/>
            <person name="Sakaguchi S."/>
            <person name="Ikegami T."/>
            <person name="Kashiwagi K."/>
            <person name="Fujiwake S."/>
            <person name="Inoue K."/>
            <person name="Togawa Y."/>
            <person name="Izawa M."/>
            <person name="Ohara E."/>
            <person name="Watahiki M."/>
            <person name="Yoneda Y."/>
            <person name="Ishikawa T."/>
            <person name="Ozawa K."/>
            <person name="Tanaka T."/>
            <person name="Matsuura S."/>
            <person name="Kawai J."/>
            <person name="Okazaki Y."/>
            <person name="Muramatsu M."/>
            <person name="Inoue Y."/>
            <person name="Kira A."/>
            <person name="Hayashizaki Y."/>
        </authorList>
    </citation>
    <scope>NUCLEOTIDE SEQUENCE</scope>
    <source>
        <strain evidence="2">C57BL/6J</strain>
        <tissue evidence="2">Thymus</tissue>
    </source>
</reference>